<dbReference type="ExpressionAtlas" id="I3S037">
    <property type="expression patterns" value="differential"/>
</dbReference>
<protein>
    <recommendedName>
        <fullName evidence="3">Embryo-specific protein</fullName>
    </recommendedName>
</protein>
<dbReference type="InterPro" id="IPR010417">
    <property type="entry name" value="Embryo-specific_ATS3"/>
</dbReference>
<dbReference type="EMBL" id="BT133834">
    <property type="protein sequence ID" value="AFK33629.1"/>
    <property type="molecule type" value="mRNA"/>
</dbReference>
<feature type="chain" id="PRO_5003679147" description="Embryo-specific protein" evidence="1">
    <location>
        <begin position="17"/>
        <end position="194"/>
    </location>
</feature>
<proteinExistence type="evidence at transcript level"/>
<dbReference type="Pfam" id="PF06232">
    <property type="entry name" value="ATS3"/>
    <property type="match status" value="1"/>
</dbReference>
<dbReference type="CDD" id="cd00113">
    <property type="entry name" value="PLAT"/>
    <property type="match status" value="1"/>
</dbReference>
<accession>I3S037</accession>
<evidence type="ECO:0000256" key="1">
    <source>
        <dbReference type="SAM" id="SignalP"/>
    </source>
</evidence>
<name>I3S037_MEDTR</name>
<dbReference type="PANTHER" id="PTHR31718">
    <property type="entry name" value="PLAT DOMAIN-CONTAINING PROTEIN"/>
    <property type="match status" value="1"/>
</dbReference>
<dbReference type="InterPro" id="IPR036392">
    <property type="entry name" value="PLAT/LH2_dom_sf"/>
</dbReference>
<organism evidence="2">
    <name type="scientific">Medicago truncatula</name>
    <name type="common">Barrel medic</name>
    <name type="synonym">Medicago tribuloides</name>
    <dbReference type="NCBI Taxonomy" id="3880"/>
    <lineage>
        <taxon>Eukaryota</taxon>
        <taxon>Viridiplantae</taxon>
        <taxon>Streptophyta</taxon>
        <taxon>Embryophyta</taxon>
        <taxon>Tracheophyta</taxon>
        <taxon>Spermatophyta</taxon>
        <taxon>Magnoliopsida</taxon>
        <taxon>eudicotyledons</taxon>
        <taxon>Gunneridae</taxon>
        <taxon>Pentapetalae</taxon>
        <taxon>rosids</taxon>
        <taxon>fabids</taxon>
        <taxon>Fabales</taxon>
        <taxon>Fabaceae</taxon>
        <taxon>Papilionoideae</taxon>
        <taxon>50 kb inversion clade</taxon>
        <taxon>NPAAA clade</taxon>
        <taxon>Hologalegina</taxon>
        <taxon>IRL clade</taxon>
        <taxon>Trifolieae</taxon>
        <taxon>Medicago</taxon>
    </lineage>
</organism>
<dbReference type="Gene3D" id="2.60.60.20">
    <property type="entry name" value="PLAT/LH2 domain"/>
    <property type="match status" value="1"/>
</dbReference>
<evidence type="ECO:0008006" key="3">
    <source>
        <dbReference type="Google" id="ProtNLM"/>
    </source>
</evidence>
<reference evidence="2" key="1">
    <citation type="submission" date="2012-05" db="EMBL/GenBank/DDBJ databases">
        <authorList>
            <person name="Krishnakumar V."/>
            <person name="Cheung F."/>
            <person name="Xiao Y."/>
            <person name="Chan A."/>
            <person name="Moskal W.A."/>
            <person name="Town C.D."/>
        </authorList>
    </citation>
    <scope>NUCLEOTIDE SEQUENCE</scope>
</reference>
<keyword evidence="1" id="KW-0732">Signal</keyword>
<dbReference type="AlphaFoldDB" id="I3S037"/>
<sequence length="194" mass="21341">MMKMVLLLFCLATALTFKVSESKSAVSLQPHALESFDVGYIQMKGAENCSYLVMITTSCSSPKFTTDKISIAFGDASGNQVYAARLDDPKSGTFEQCSSDSFQLDGPCASPICFAYLYRSGSTDNKGWEPESVKIYGYNSDAVTFTFNSSIPSDTWYGYNYCGTPSPPSSSIQLSIRKWVLFVMFLGSVFSVWM</sequence>
<feature type="signal peptide" evidence="1">
    <location>
        <begin position="1"/>
        <end position="16"/>
    </location>
</feature>
<dbReference type="SUPFAM" id="SSF49723">
    <property type="entry name" value="Lipase/lipooxygenase domain (PLAT/LH2 domain)"/>
    <property type="match status" value="1"/>
</dbReference>
<dbReference type="PANTHER" id="PTHR31718:SF35">
    <property type="entry name" value="EMBRYO-SPECIFIC PROTEIN"/>
    <property type="match status" value="1"/>
</dbReference>
<evidence type="ECO:0000313" key="2">
    <source>
        <dbReference type="EMBL" id="AFK33629.1"/>
    </source>
</evidence>